<gene>
    <name evidence="2" type="ORF">BF93_00625</name>
</gene>
<sequence length="187" mass="20304">MATSARIAYLRDSSAGLDLARQRELIGPADRTWTELQPPGTSHDRPVLREALDALRSGDTLAVASADRLARSLRDLQDLVEQIIGAGARLELCAAGITLGPEDARLVAAVVAADAAMAAERQAEAVVHVPAYARVSIERPRELSDGELHDVRLQLDAGMPSRQVAREHGVPWEMLRRLLEQPELPLD</sequence>
<proteinExistence type="predicted"/>
<dbReference type="AlphaFoldDB" id="Z9JR89"/>
<dbReference type="RefSeq" id="WP_038372651.1">
    <property type="nucleotide sequence ID" value="NZ_KK069995.1"/>
</dbReference>
<evidence type="ECO:0000259" key="1">
    <source>
        <dbReference type="PROSITE" id="PS51736"/>
    </source>
</evidence>
<organism evidence="2 3">
    <name type="scientific">Brachybacterium phenoliresistens</name>
    <dbReference type="NCBI Taxonomy" id="396014"/>
    <lineage>
        <taxon>Bacteria</taxon>
        <taxon>Bacillati</taxon>
        <taxon>Actinomycetota</taxon>
        <taxon>Actinomycetes</taxon>
        <taxon>Micrococcales</taxon>
        <taxon>Dermabacteraceae</taxon>
        <taxon>Brachybacterium</taxon>
    </lineage>
</organism>
<dbReference type="SMART" id="SM00857">
    <property type="entry name" value="Resolvase"/>
    <property type="match status" value="1"/>
</dbReference>
<dbReference type="EMBL" id="JDYK01000010">
    <property type="protein sequence ID" value="EWS80905.1"/>
    <property type="molecule type" value="Genomic_DNA"/>
</dbReference>
<evidence type="ECO:0000313" key="2">
    <source>
        <dbReference type="EMBL" id="EWS80905.1"/>
    </source>
</evidence>
<dbReference type="PROSITE" id="PS51736">
    <property type="entry name" value="RECOMBINASES_3"/>
    <property type="match status" value="1"/>
</dbReference>
<accession>Z9JR89</accession>
<dbReference type="Pfam" id="PF00239">
    <property type="entry name" value="Resolvase"/>
    <property type="match status" value="1"/>
</dbReference>
<feature type="domain" description="Resolvase/invertase-type recombinase catalytic" evidence="1">
    <location>
        <begin position="5"/>
        <end position="140"/>
    </location>
</feature>
<dbReference type="Gene3D" id="3.40.50.1390">
    <property type="entry name" value="Resolvase, N-terminal catalytic domain"/>
    <property type="match status" value="1"/>
</dbReference>
<evidence type="ECO:0000313" key="3">
    <source>
        <dbReference type="Proteomes" id="UP000023067"/>
    </source>
</evidence>
<comment type="caution">
    <text evidence="2">The sequence shown here is derived from an EMBL/GenBank/DDBJ whole genome shotgun (WGS) entry which is preliminary data.</text>
</comment>
<dbReference type="eggNOG" id="COG1961">
    <property type="taxonomic scope" value="Bacteria"/>
</dbReference>
<protein>
    <submittedName>
        <fullName evidence="2">Transposase</fullName>
    </submittedName>
</protein>
<dbReference type="InterPro" id="IPR006119">
    <property type="entry name" value="Resolv_N"/>
</dbReference>
<keyword evidence="3" id="KW-1185">Reference proteome</keyword>
<reference evidence="2 3" key="1">
    <citation type="submission" date="2014-02" db="EMBL/GenBank/DDBJ databases">
        <title>Genome sequence of Brachybacterium phenoliresistens strain W13A50.</title>
        <authorList>
            <person name="Wang X."/>
        </authorList>
    </citation>
    <scope>NUCLEOTIDE SEQUENCE [LARGE SCALE GENOMIC DNA]</scope>
    <source>
        <strain evidence="2 3">W13A50</strain>
    </source>
</reference>
<dbReference type="GO" id="GO:0003677">
    <property type="term" value="F:DNA binding"/>
    <property type="evidence" value="ECO:0007669"/>
    <property type="project" value="InterPro"/>
</dbReference>
<dbReference type="STRING" id="396014.BF93_00625"/>
<dbReference type="GO" id="GO:0000150">
    <property type="term" value="F:DNA strand exchange activity"/>
    <property type="evidence" value="ECO:0007669"/>
    <property type="project" value="InterPro"/>
</dbReference>
<name>Z9JR89_9MICO</name>
<dbReference type="SUPFAM" id="SSF53041">
    <property type="entry name" value="Resolvase-like"/>
    <property type="match status" value="1"/>
</dbReference>
<dbReference type="HOGENOM" id="CLU_010686_8_3_11"/>
<dbReference type="InterPro" id="IPR036162">
    <property type="entry name" value="Resolvase-like_N_sf"/>
</dbReference>
<dbReference type="Proteomes" id="UP000023067">
    <property type="component" value="Unassembled WGS sequence"/>
</dbReference>
<dbReference type="PATRIC" id="fig|396014.3.peg.2165"/>